<sequence>MFKNRNYHKNVYQNYHSRYTTASKIAEVIETLLVIVSFATFSNTTSGWLVLINWVVLPVFTIITFILMMLDFRGRTFAAKHDNYTEGE</sequence>
<dbReference type="OrthoDB" id="9910071at2"/>
<evidence type="ECO:0000313" key="2">
    <source>
        <dbReference type="Proteomes" id="UP000298615"/>
    </source>
</evidence>
<reference evidence="1 2" key="1">
    <citation type="submission" date="2019-04" db="EMBL/GenBank/DDBJ databases">
        <title>Vagococcus sp. nov., isolated from faeces of yaks (Bos grunniens).</title>
        <authorList>
            <person name="Ge Y."/>
        </authorList>
    </citation>
    <scope>NUCLEOTIDE SEQUENCE [LARGE SCALE GENOMIC DNA]</scope>
    <source>
        <strain evidence="1 2">MN-17</strain>
    </source>
</reference>
<protein>
    <submittedName>
        <fullName evidence="1">Uncharacterized protein</fullName>
    </submittedName>
</protein>
<gene>
    <name evidence="1" type="ORF">FA707_01835</name>
</gene>
<dbReference type="RefSeq" id="WP_136952627.1">
    <property type="nucleotide sequence ID" value="NZ_CP039712.1"/>
</dbReference>
<organism evidence="1 2">
    <name type="scientific">Vagococcus zengguangii</name>
    <dbReference type="NCBI Taxonomy" id="2571750"/>
    <lineage>
        <taxon>Bacteria</taxon>
        <taxon>Bacillati</taxon>
        <taxon>Bacillota</taxon>
        <taxon>Bacilli</taxon>
        <taxon>Lactobacillales</taxon>
        <taxon>Enterococcaceae</taxon>
        <taxon>Vagococcus</taxon>
    </lineage>
</organism>
<name>A0A4D7CST0_9ENTE</name>
<dbReference type="KEGG" id="vao:FA707_01835"/>
<dbReference type="EMBL" id="CP039712">
    <property type="protein sequence ID" value="QCI85782.1"/>
    <property type="molecule type" value="Genomic_DNA"/>
</dbReference>
<evidence type="ECO:0000313" key="1">
    <source>
        <dbReference type="EMBL" id="QCI85782.1"/>
    </source>
</evidence>
<keyword evidence="2" id="KW-1185">Reference proteome</keyword>
<proteinExistence type="predicted"/>
<dbReference type="AlphaFoldDB" id="A0A4D7CST0"/>
<accession>A0A4D7CST0</accession>
<dbReference type="Proteomes" id="UP000298615">
    <property type="component" value="Chromosome"/>
</dbReference>